<sequence>MTSINNALEMDSSPAPQKPEFMMTISPDFRNLDLTRDREIRHLQFRISYDKSDDSGNVAIMEGHLVNRALAEEAGFGKTMEDINTECSLTLASVIFDEYGQLKQKWFLGIRKGSSIWDARVNIGSFLIIDSMIIEEQHRRKGLGKYLIYEMLRYMKDYRIGISYVFTNLGELEGAARIDAIASWRAAGFKRIGLSHVFCYAMSMSDRSKIPDAEKEDSERDTFDSEASYSTEDEFSSPVQSVESESLSESFSSGRLNELEGAQLAPFDDDSASKNSSSPSPPIDEEASLAELDSPNVQSSHTSIEEPNMTISDRLADFSLGHEKEDSEEIFGFSL</sequence>
<reference evidence="3 4" key="3">
    <citation type="journal article" date="2017" name="Mol. Plant Pathol.">
        <title>A gapless genome sequence of the fungus Botrytis cinerea.</title>
        <authorList>
            <person name="Van Kan J.A."/>
            <person name="Stassen J.H."/>
            <person name="Mosbach A."/>
            <person name="Van Der Lee T.A."/>
            <person name="Faino L."/>
            <person name="Farmer A.D."/>
            <person name="Papasotiriou D.G."/>
            <person name="Zhou S."/>
            <person name="Seidl M.F."/>
            <person name="Cottam E."/>
            <person name="Edel D."/>
            <person name="Hahn M."/>
            <person name="Schwartz D.C."/>
            <person name="Dietrich R.A."/>
            <person name="Widdison S."/>
            <person name="Scalliet G."/>
        </authorList>
    </citation>
    <scope>NUCLEOTIDE SEQUENCE [LARGE SCALE GENOMIC DNA]</scope>
    <source>
        <strain evidence="3 4">B05.10</strain>
    </source>
</reference>
<reference evidence="3 4" key="2">
    <citation type="journal article" date="2012" name="Eukaryot. Cell">
        <title>Genome update of Botrytis cinerea strains B05.10 and T4.</title>
        <authorList>
            <person name="Staats M."/>
            <person name="van Kan J.A."/>
        </authorList>
    </citation>
    <scope>NUCLEOTIDE SEQUENCE [LARGE SCALE GENOMIC DNA]</scope>
    <source>
        <strain evidence="3 4">B05.10</strain>
    </source>
</reference>
<dbReference type="RefSeq" id="XP_001552980.2">
    <property type="nucleotide sequence ID" value="XM_001552930.2"/>
</dbReference>
<feature type="compositionally biased region" description="Low complexity" evidence="1">
    <location>
        <begin position="236"/>
        <end position="253"/>
    </location>
</feature>
<feature type="compositionally biased region" description="Basic and acidic residues" evidence="1">
    <location>
        <begin position="209"/>
        <end position="223"/>
    </location>
</feature>
<evidence type="ECO:0000256" key="1">
    <source>
        <dbReference type="SAM" id="MobiDB-lite"/>
    </source>
</evidence>
<dbReference type="CDD" id="cd04301">
    <property type="entry name" value="NAT_SF"/>
    <property type="match status" value="1"/>
</dbReference>
<protein>
    <recommendedName>
        <fullName evidence="2">N-acetyltransferase domain-containing protein</fullName>
    </recommendedName>
</protein>
<dbReference type="SUPFAM" id="SSF55729">
    <property type="entry name" value="Acyl-CoA N-acyltransferases (Nat)"/>
    <property type="match status" value="1"/>
</dbReference>
<name>A0A384J9M1_BOTFB</name>
<evidence type="ECO:0000259" key="2">
    <source>
        <dbReference type="PROSITE" id="PS51186"/>
    </source>
</evidence>
<reference evidence="3 4" key="1">
    <citation type="journal article" date="2011" name="PLoS Genet.">
        <title>Genomic analysis of the necrotrophic fungal pathogens Sclerotinia sclerotiorum and Botrytis cinerea.</title>
        <authorList>
            <person name="Amselem J."/>
            <person name="Cuomo C.A."/>
            <person name="van Kan J.A."/>
            <person name="Viaud M."/>
            <person name="Benito E.P."/>
            <person name="Couloux A."/>
            <person name="Coutinho P.M."/>
            <person name="de Vries R.P."/>
            <person name="Dyer P.S."/>
            <person name="Fillinger S."/>
            <person name="Fournier E."/>
            <person name="Gout L."/>
            <person name="Hahn M."/>
            <person name="Kohn L."/>
            <person name="Lapalu N."/>
            <person name="Plummer K.M."/>
            <person name="Pradier J.M."/>
            <person name="Quevillon E."/>
            <person name="Sharon A."/>
            <person name="Simon A."/>
            <person name="ten Have A."/>
            <person name="Tudzynski B."/>
            <person name="Tudzynski P."/>
            <person name="Wincker P."/>
            <person name="Andrew M."/>
            <person name="Anthouard V."/>
            <person name="Beever R.E."/>
            <person name="Beffa R."/>
            <person name="Benoit I."/>
            <person name="Bouzid O."/>
            <person name="Brault B."/>
            <person name="Chen Z."/>
            <person name="Choquer M."/>
            <person name="Collemare J."/>
            <person name="Cotton P."/>
            <person name="Danchin E.G."/>
            <person name="Da Silva C."/>
            <person name="Gautier A."/>
            <person name="Giraud C."/>
            <person name="Giraud T."/>
            <person name="Gonzalez C."/>
            <person name="Grossetete S."/>
            <person name="Guldener U."/>
            <person name="Henrissat B."/>
            <person name="Howlett B.J."/>
            <person name="Kodira C."/>
            <person name="Kretschmer M."/>
            <person name="Lappartient A."/>
            <person name="Leroch M."/>
            <person name="Levis C."/>
            <person name="Mauceli E."/>
            <person name="Neuveglise C."/>
            <person name="Oeser B."/>
            <person name="Pearson M."/>
            <person name="Poulain J."/>
            <person name="Poussereau N."/>
            <person name="Quesneville H."/>
            <person name="Rascle C."/>
            <person name="Schumacher J."/>
            <person name="Segurens B."/>
            <person name="Sexton A."/>
            <person name="Silva E."/>
            <person name="Sirven C."/>
            <person name="Soanes D.M."/>
            <person name="Talbot N.J."/>
            <person name="Templeton M."/>
            <person name="Yandava C."/>
            <person name="Yarden O."/>
            <person name="Zeng Q."/>
            <person name="Rollins J.A."/>
            <person name="Lebrun M.H."/>
            <person name="Dickman M."/>
        </authorList>
    </citation>
    <scope>NUCLEOTIDE SEQUENCE [LARGE SCALE GENOMIC DNA]</scope>
    <source>
        <strain evidence="3 4">B05.10</strain>
    </source>
</reference>
<dbReference type="Gene3D" id="3.40.630.30">
    <property type="match status" value="1"/>
</dbReference>
<accession>A0A384J9M1</accession>
<dbReference type="PROSITE" id="PS51186">
    <property type="entry name" value="GNAT"/>
    <property type="match status" value="1"/>
</dbReference>
<evidence type="ECO:0000313" key="4">
    <source>
        <dbReference type="Proteomes" id="UP000001798"/>
    </source>
</evidence>
<dbReference type="GeneID" id="5433510"/>
<dbReference type="GO" id="GO:0016747">
    <property type="term" value="F:acyltransferase activity, transferring groups other than amino-acyl groups"/>
    <property type="evidence" value="ECO:0007669"/>
    <property type="project" value="InterPro"/>
</dbReference>
<feature type="region of interest" description="Disordered" evidence="1">
    <location>
        <begin position="209"/>
        <end position="253"/>
    </location>
</feature>
<organism evidence="3 4">
    <name type="scientific">Botryotinia fuckeliana (strain B05.10)</name>
    <name type="common">Noble rot fungus</name>
    <name type="synonym">Botrytis cinerea</name>
    <dbReference type="NCBI Taxonomy" id="332648"/>
    <lineage>
        <taxon>Eukaryota</taxon>
        <taxon>Fungi</taxon>
        <taxon>Dikarya</taxon>
        <taxon>Ascomycota</taxon>
        <taxon>Pezizomycotina</taxon>
        <taxon>Leotiomycetes</taxon>
        <taxon>Helotiales</taxon>
        <taxon>Sclerotiniaceae</taxon>
        <taxon>Botrytis</taxon>
    </lineage>
</organism>
<keyword evidence="4" id="KW-1185">Reference proteome</keyword>
<dbReference type="KEGG" id="bfu:BCIN_02g04860"/>
<dbReference type="Pfam" id="PF00583">
    <property type="entry name" value="Acetyltransf_1"/>
    <property type="match status" value="1"/>
</dbReference>
<dbReference type="EMBL" id="CP009806">
    <property type="protein sequence ID" value="ATZ47180.1"/>
    <property type="molecule type" value="Genomic_DNA"/>
</dbReference>
<feature type="domain" description="N-acetyltransferase" evidence="2">
    <location>
        <begin position="65"/>
        <end position="207"/>
    </location>
</feature>
<proteinExistence type="predicted"/>
<dbReference type="AlphaFoldDB" id="A0A384J9M1"/>
<dbReference type="InterPro" id="IPR016181">
    <property type="entry name" value="Acyl_CoA_acyltransferase"/>
</dbReference>
<dbReference type="InterPro" id="IPR000182">
    <property type="entry name" value="GNAT_dom"/>
</dbReference>
<evidence type="ECO:0000313" key="3">
    <source>
        <dbReference type="EMBL" id="ATZ47180.1"/>
    </source>
</evidence>
<dbReference type="VEuPathDB" id="FungiDB:Bcin02g04860"/>
<dbReference type="Proteomes" id="UP000001798">
    <property type="component" value="Chromosome 2"/>
</dbReference>
<gene>
    <name evidence="3" type="ORF">BCIN_02g04860</name>
</gene>
<feature type="region of interest" description="Disordered" evidence="1">
    <location>
        <begin position="1"/>
        <end position="20"/>
    </location>
</feature>
<feature type="region of interest" description="Disordered" evidence="1">
    <location>
        <begin position="265"/>
        <end position="310"/>
    </location>
</feature>
<dbReference type="OrthoDB" id="508139at2759"/>